<sequence length="162" mass="19024">PTKVSSKLPNDLQEKLTTFYENINQSRRNNNFDLSCIANLDETSIFLICVIPTGFIFIVQPLDVSINKPFKESLRNKWRIWMTAGNHKFTKKRNMKKPEHDLMYHWIMEAWSDISPETIIKSFKKCGISNALDGSENELIRRDKDNNEHIFVIFNNENENSE</sequence>
<dbReference type="Proteomes" id="UP000789920">
    <property type="component" value="Unassembled WGS sequence"/>
</dbReference>
<gene>
    <name evidence="1" type="ORF">RPERSI_LOCUS13702</name>
</gene>
<protein>
    <submittedName>
        <fullName evidence="1">27787_t:CDS:1</fullName>
    </submittedName>
</protein>
<feature type="non-terminal residue" evidence="1">
    <location>
        <position position="1"/>
    </location>
</feature>
<accession>A0ACA9QEG6</accession>
<dbReference type="EMBL" id="CAJVQC010030697">
    <property type="protein sequence ID" value="CAG8746349.1"/>
    <property type="molecule type" value="Genomic_DNA"/>
</dbReference>
<comment type="caution">
    <text evidence="1">The sequence shown here is derived from an EMBL/GenBank/DDBJ whole genome shotgun (WGS) entry which is preliminary data.</text>
</comment>
<proteinExistence type="predicted"/>
<reference evidence="1" key="1">
    <citation type="submission" date="2021-06" db="EMBL/GenBank/DDBJ databases">
        <authorList>
            <person name="Kallberg Y."/>
            <person name="Tangrot J."/>
            <person name="Rosling A."/>
        </authorList>
    </citation>
    <scope>NUCLEOTIDE SEQUENCE</scope>
    <source>
        <strain evidence="1">MA461A</strain>
    </source>
</reference>
<keyword evidence="2" id="KW-1185">Reference proteome</keyword>
<evidence type="ECO:0000313" key="1">
    <source>
        <dbReference type="EMBL" id="CAG8746349.1"/>
    </source>
</evidence>
<organism evidence="1 2">
    <name type="scientific">Racocetra persica</name>
    <dbReference type="NCBI Taxonomy" id="160502"/>
    <lineage>
        <taxon>Eukaryota</taxon>
        <taxon>Fungi</taxon>
        <taxon>Fungi incertae sedis</taxon>
        <taxon>Mucoromycota</taxon>
        <taxon>Glomeromycotina</taxon>
        <taxon>Glomeromycetes</taxon>
        <taxon>Diversisporales</taxon>
        <taxon>Gigasporaceae</taxon>
        <taxon>Racocetra</taxon>
    </lineage>
</organism>
<feature type="non-terminal residue" evidence="1">
    <location>
        <position position="162"/>
    </location>
</feature>
<name>A0ACA9QEG6_9GLOM</name>
<evidence type="ECO:0000313" key="2">
    <source>
        <dbReference type="Proteomes" id="UP000789920"/>
    </source>
</evidence>